<evidence type="ECO:0000313" key="6">
    <source>
        <dbReference type="EMBL" id="EXI87467.1"/>
    </source>
</evidence>
<dbReference type="STRING" id="1454004.AW11_02596"/>
<dbReference type="GO" id="GO:0009307">
    <property type="term" value="P:DNA restriction-modification system"/>
    <property type="evidence" value="ECO:0007669"/>
    <property type="project" value="UniProtKB-KW"/>
</dbReference>
<protein>
    <submittedName>
        <fullName evidence="6">Type I restriction enzyme EcoKI specificity protein</fullName>
    </submittedName>
</protein>
<evidence type="ECO:0000256" key="2">
    <source>
        <dbReference type="ARBA" id="ARBA00022747"/>
    </source>
</evidence>
<keyword evidence="4" id="KW-0175">Coiled coil</keyword>
<comment type="caution">
    <text evidence="6">The sequence shown here is derived from an EMBL/GenBank/DDBJ whole genome shotgun (WGS) entry which is preliminary data.</text>
</comment>
<dbReference type="EMBL" id="JEMY01000034">
    <property type="protein sequence ID" value="EXI87467.1"/>
    <property type="molecule type" value="Genomic_DNA"/>
</dbReference>
<dbReference type="InterPro" id="IPR044946">
    <property type="entry name" value="Restrct_endonuc_typeI_TRD_sf"/>
</dbReference>
<dbReference type="Pfam" id="PF01420">
    <property type="entry name" value="Methylase_S"/>
    <property type="match status" value="1"/>
</dbReference>
<evidence type="ECO:0000313" key="7">
    <source>
        <dbReference type="Proteomes" id="UP000022141"/>
    </source>
</evidence>
<dbReference type="AlphaFoldDB" id="A0A011QDU9"/>
<proteinExistence type="inferred from homology"/>
<dbReference type="InterPro" id="IPR000055">
    <property type="entry name" value="Restrct_endonuc_typeI_TRD"/>
</dbReference>
<organism evidence="6 7">
    <name type="scientific">Accumulibacter regalis</name>
    <dbReference type="NCBI Taxonomy" id="522306"/>
    <lineage>
        <taxon>Bacteria</taxon>
        <taxon>Pseudomonadati</taxon>
        <taxon>Pseudomonadota</taxon>
        <taxon>Betaproteobacteria</taxon>
        <taxon>Candidatus Accumulibacter</taxon>
    </lineage>
</organism>
<gene>
    <name evidence="6" type="primary">hsdS_1</name>
    <name evidence="6" type="ORF">AW11_02596</name>
</gene>
<evidence type="ECO:0000256" key="1">
    <source>
        <dbReference type="ARBA" id="ARBA00010923"/>
    </source>
</evidence>
<dbReference type="Gene3D" id="3.90.220.20">
    <property type="entry name" value="DNA methylase specificity domains"/>
    <property type="match status" value="2"/>
</dbReference>
<feature type="coiled-coil region" evidence="4">
    <location>
        <begin position="158"/>
        <end position="195"/>
    </location>
</feature>
<feature type="domain" description="Type I restriction modification DNA specificity" evidence="5">
    <location>
        <begin position="5"/>
        <end position="168"/>
    </location>
</feature>
<dbReference type="GO" id="GO:0003677">
    <property type="term" value="F:DNA binding"/>
    <property type="evidence" value="ECO:0007669"/>
    <property type="project" value="UniProtKB-KW"/>
</dbReference>
<evidence type="ECO:0000256" key="4">
    <source>
        <dbReference type="SAM" id="Coils"/>
    </source>
</evidence>
<dbReference type="eggNOG" id="COG0732">
    <property type="taxonomic scope" value="Bacteria"/>
</dbReference>
<name>A0A011QDU9_ACCRE</name>
<keyword evidence="2" id="KW-0680">Restriction system</keyword>
<dbReference type="InterPro" id="IPR051212">
    <property type="entry name" value="Type-I_RE_S_subunit"/>
</dbReference>
<dbReference type="PATRIC" id="fig|1454004.3.peg.2682"/>
<accession>A0A011QDU9</accession>
<reference evidence="6" key="1">
    <citation type="submission" date="2014-02" db="EMBL/GenBank/DDBJ databases">
        <title>Expanding our view of genomic diversity in Candidatus Accumulibacter clades.</title>
        <authorList>
            <person name="Skennerton C.T."/>
            <person name="Barr J.J."/>
            <person name="Slater F.R."/>
            <person name="Bond P.L."/>
            <person name="Tyson G.W."/>
        </authorList>
    </citation>
    <scope>NUCLEOTIDE SEQUENCE [LARGE SCALE GENOMIC DNA]</scope>
</reference>
<dbReference type="SUPFAM" id="SSF116734">
    <property type="entry name" value="DNA methylase specificity domain"/>
    <property type="match status" value="2"/>
</dbReference>
<dbReference type="PANTHER" id="PTHR43140:SF1">
    <property type="entry name" value="TYPE I RESTRICTION ENZYME ECOKI SPECIFICITY SUBUNIT"/>
    <property type="match status" value="1"/>
</dbReference>
<dbReference type="PANTHER" id="PTHR43140">
    <property type="entry name" value="TYPE-1 RESTRICTION ENZYME ECOKI SPECIFICITY PROTEIN"/>
    <property type="match status" value="1"/>
</dbReference>
<comment type="similarity">
    <text evidence="1">Belongs to the type-I restriction system S methylase family.</text>
</comment>
<keyword evidence="3" id="KW-0238">DNA-binding</keyword>
<evidence type="ECO:0000259" key="5">
    <source>
        <dbReference type="Pfam" id="PF01420"/>
    </source>
</evidence>
<sequence>MSDLPNGWIPATLEDIATWSSGGTPSRSNPAYYSGTVPWFKTGELGPRILYRSEEHISDEAVSESSAKVFPKGSVAIAMYGATIGKTSIFGIDAATNQACAVGVPEATSAEFLYYFLVSQEKGFVDAGKGGAQPNISQGIVKAWPISLPPRAEQTRIVAKLEELLSDLDAGVAELELAQKKLAKYRQSLMKAAVEGALTAEWRTHHKPAETGAQLLERILTERRTRWEAKQILKFKEQGKTPPKDWQKKYPEPVRPDTTDLPDLPERWVWASIEQIASDERYSLSIGPFGSNLKVPDYRDSGVPLVFVRNIRSGKYGGGHTKYVTSEKAIELSAHIVTAGDVLVTKMGEPPGDANVYPDDQPPAIITADCIKIRCWPDLMSPVFLKSVVNSNIGKRQIEPMTQGVAQKKVSLGRFSSLAVPVPPAVEQALIVRLVNEADRDAAEQITAIELSLKQSTAQRKNILRTAFAGQLVPQDPNDEPASVLLERIRAERNASAYAKNSRGRRRLHEV</sequence>
<keyword evidence="7" id="KW-1185">Reference proteome</keyword>
<evidence type="ECO:0000256" key="3">
    <source>
        <dbReference type="ARBA" id="ARBA00023125"/>
    </source>
</evidence>
<dbReference type="CDD" id="cd17515">
    <property type="entry name" value="RMtype1_S_MjaORF132P_Sau1132ORF3780P-TRD1-CR1_like"/>
    <property type="match status" value="1"/>
</dbReference>
<dbReference type="Proteomes" id="UP000022141">
    <property type="component" value="Unassembled WGS sequence"/>
</dbReference>